<dbReference type="AlphaFoldDB" id="A0A4R1MPI3"/>
<dbReference type="SUPFAM" id="SSF88659">
    <property type="entry name" value="Sigma3 and sigma4 domains of RNA polymerase sigma factors"/>
    <property type="match status" value="1"/>
</dbReference>
<sequence>MEDIKVLALCKKNPNEGLEHIIDQYTPLIHSIVARKIETVGTLEDVKECVSDVFVDFYQQLDEINLEKGSIKAYLAMIANHKAIDQYRKMIKKLKKTVSNEDLLEFEDIHTNTEQSVLDKEERALLLQAIDGLGEPDKEIFIRKYYLRQQTKEIANILQLKDNTVDKKVSRGLKKLKILLGG</sequence>
<evidence type="ECO:0000259" key="7">
    <source>
        <dbReference type="Pfam" id="PF08281"/>
    </source>
</evidence>
<dbReference type="GO" id="GO:0006352">
    <property type="term" value="P:DNA-templated transcription initiation"/>
    <property type="evidence" value="ECO:0007669"/>
    <property type="project" value="InterPro"/>
</dbReference>
<evidence type="ECO:0000256" key="3">
    <source>
        <dbReference type="ARBA" id="ARBA00023082"/>
    </source>
</evidence>
<proteinExistence type="inferred from homology"/>
<accession>A0A4R1MPI3</accession>
<name>A0A4R1MPI3_9FIRM</name>
<dbReference type="Proteomes" id="UP000294545">
    <property type="component" value="Unassembled WGS sequence"/>
</dbReference>
<dbReference type="InterPro" id="IPR013249">
    <property type="entry name" value="RNA_pol_sigma70_r4_t2"/>
</dbReference>
<keyword evidence="2" id="KW-0805">Transcription regulation</keyword>
<dbReference type="Gene3D" id="1.10.1740.10">
    <property type="match status" value="1"/>
</dbReference>
<keyword evidence="3" id="KW-0731">Sigma factor</keyword>
<dbReference type="Gene3D" id="1.10.10.10">
    <property type="entry name" value="Winged helix-like DNA-binding domain superfamily/Winged helix DNA-binding domain"/>
    <property type="match status" value="1"/>
</dbReference>
<dbReference type="InterPro" id="IPR039425">
    <property type="entry name" value="RNA_pol_sigma-70-like"/>
</dbReference>
<gene>
    <name evidence="8" type="ORF">EDC19_1405</name>
</gene>
<organism evidence="8 9">
    <name type="scientific">Natranaerovirga hydrolytica</name>
    <dbReference type="NCBI Taxonomy" id="680378"/>
    <lineage>
        <taxon>Bacteria</taxon>
        <taxon>Bacillati</taxon>
        <taxon>Bacillota</taxon>
        <taxon>Clostridia</taxon>
        <taxon>Lachnospirales</taxon>
        <taxon>Natranaerovirgaceae</taxon>
        <taxon>Natranaerovirga</taxon>
    </lineage>
</organism>
<reference evidence="8 9" key="1">
    <citation type="submission" date="2019-03" db="EMBL/GenBank/DDBJ databases">
        <title>Genomic Encyclopedia of Type Strains, Phase IV (KMG-IV): sequencing the most valuable type-strain genomes for metagenomic binning, comparative biology and taxonomic classification.</title>
        <authorList>
            <person name="Goeker M."/>
        </authorList>
    </citation>
    <scope>NUCLEOTIDE SEQUENCE [LARGE SCALE GENOMIC DNA]</scope>
    <source>
        <strain evidence="8 9">DSM 24176</strain>
    </source>
</reference>
<evidence type="ECO:0000256" key="2">
    <source>
        <dbReference type="ARBA" id="ARBA00023015"/>
    </source>
</evidence>
<dbReference type="PANTHER" id="PTHR43133:SF8">
    <property type="entry name" value="RNA POLYMERASE SIGMA FACTOR HI_1459-RELATED"/>
    <property type="match status" value="1"/>
</dbReference>
<keyword evidence="4" id="KW-0238">DNA-binding</keyword>
<dbReference type="InterPro" id="IPR036388">
    <property type="entry name" value="WH-like_DNA-bd_sf"/>
</dbReference>
<dbReference type="SUPFAM" id="SSF88946">
    <property type="entry name" value="Sigma2 domain of RNA polymerase sigma factors"/>
    <property type="match status" value="1"/>
</dbReference>
<comment type="similarity">
    <text evidence="1">Belongs to the sigma-70 factor family. ECF subfamily.</text>
</comment>
<feature type="domain" description="RNA polymerase sigma-70 region 2" evidence="6">
    <location>
        <begin position="22"/>
        <end position="89"/>
    </location>
</feature>
<dbReference type="InterPro" id="IPR013324">
    <property type="entry name" value="RNA_pol_sigma_r3/r4-like"/>
</dbReference>
<dbReference type="GO" id="GO:0016987">
    <property type="term" value="F:sigma factor activity"/>
    <property type="evidence" value="ECO:0007669"/>
    <property type="project" value="UniProtKB-KW"/>
</dbReference>
<dbReference type="GO" id="GO:0003677">
    <property type="term" value="F:DNA binding"/>
    <property type="evidence" value="ECO:0007669"/>
    <property type="project" value="UniProtKB-KW"/>
</dbReference>
<dbReference type="Pfam" id="PF04542">
    <property type="entry name" value="Sigma70_r2"/>
    <property type="match status" value="1"/>
</dbReference>
<dbReference type="NCBIfam" id="TIGR02937">
    <property type="entry name" value="sigma70-ECF"/>
    <property type="match status" value="1"/>
</dbReference>
<dbReference type="InterPro" id="IPR013325">
    <property type="entry name" value="RNA_pol_sigma_r2"/>
</dbReference>
<evidence type="ECO:0000256" key="5">
    <source>
        <dbReference type="ARBA" id="ARBA00023163"/>
    </source>
</evidence>
<dbReference type="InterPro" id="IPR014284">
    <property type="entry name" value="RNA_pol_sigma-70_dom"/>
</dbReference>
<evidence type="ECO:0000259" key="6">
    <source>
        <dbReference type="Pfam" id="PF04542"/>
    </source>
</evidence>
<evidence type="ECO:0000256" key="4">
    <source>
        <dbReference type="ARBA" id="ARBA00023125"/>
    </source>
</evidence>
<comment type="caution">
    <text evidence="8">The sequence shown here is derived from an EMBL/GenBank/DDBJ whole genome shotgun (WGS) entry which is preliminary data.</text>
</comment>
<dbReference type="InterPro" id="IPR007627">
    <property type="entry name" value="RNA_pol_sigma70_r2"/>
</dbReference>
<protein>
    <submittedName>
        <fullName evidence="8">RNA polymerase sigma-70 factor (ECF subfamily)</fullName>
    </submittedName>
</protein>
<evidence type="ECO:0000313" key="9">
    <source>
        <dbReference type="Proteomes" id="UP000294545"/>
    </source>
</evidence>
<dbReference type="RefSeq" id="WP_243117001.1">
    <property type="nucleotide sequence ID" value="NZ_SMGQ01000012.1"/>
</dbReference>
<dbReference type="PANTHER" id="PTHR43133">
    <property type="entry name" value="RNA POLYMERASE ECF-TYPE SIGMA FACTO"/>
    <property type="match status" value="1"/>
</dbReference>
<dbReference type="EMBL" id="SMGQ01000012">
    <property type="protein sequence ID" value="TCK93214.1"/>
    <property type="molecule type" value="Genomic_DNA"/>
</dbReference>
<feature type="domain" description="RNA polymerase sigma factor 70 region 4 type 2" evidence="7">
    <location>
        <begin position="125"/>
        <end position="176"/>
    </location>
</feature>
<dbReference type="Pfam" id="PF08281">
    <property type="entry name" value="Sigma70_r4_2"/>
    <property type="match status" value="1"/>
</dbReference>
<evidence type="ECO:0000256" key="1">
    <source>
        <dbReference type="ARBA" id="ARBA00010641"/>
    </source>
</evidence>
<keyword evidence="9" id="KW-1185">Reference proteome</keyword>
<evidence type="ECO:0000313" key="8">
    <source>
        <dbReference type="EMBL" id="TCK93214.1"/>
    </source>
</evidence>
<keyword evidence="5" id="KW-0804">Transcription</keyword>